<dbReference type="InterPro" id="IPR002716">
    <property type="entry name" value="PIN_dom"/>
</dbReference>
<dbReference type="EMBL" id="JAVDYF010000001">
    <property type="protein sequence ID" value="MDR7356066.1"/>
    <property type="molecule type" value="Genomic_DNA"/>
</dbReference>
<evidence type="ECO:0000313" key="7">
    <source>
        <dbReference type="EMBL" id="MDR7356066.1"/>
    </source>
</evidence>
<reference evidence="7 8" key="1">
    <citation type="submission" date="2023-07" db="EMBL/GenBank/DDBJ databases">
        <title>Sequencing the genomes of 1000 actinobacteria strains.</title>
        <authorList>
            <person name="Klenk H.-P."/>
        </authorList>
    </citation>
    <scope>NUCLEOTIDE SEQUENCE [LARGE SCALE GENOMIC DNA]</scope>
    <source>
        <strain evidence="7 8">DSM 44508</strain>
    </source>
</reference>
<accession>A0ABU2BCS7</accession>
<name>A0ABU2BCS7_9CORY</name>
<organism evidence="7 8">
    <name type="scientific">Corynebacterium felinum</name>
    <dbReference type="NCBI Taxonomy" id="131318"/>
    <lineage>
        <taxon>Bacteria</taxon>
        <taxon>Bacillati</taxon>
        <taxon>Actinomycetota</taxon>
        <taxon>Actinomycetes</taxon>
        <taxon>Mycobacteriales</taxon>
        <taxon>Corynebacteriaceae</taxon>
        <taxon>Corynebacterium</taxon>
    </lineage>
</organism>
<evidence type="ECO:0000256" key="2">
    <source>
        <dbReference type="ARBA" id="ARBA00022722"/>
    </source>
</evidence>
<evidence type="ECO:0000256" key="3">
    <source>
        <dbReference type="ARBA" id="ARBA00022723"/>
    </source>
</evidence>
<evidence type="ECO:0000313" key="8">
    <source>
        <dbReference type="Proteomes" id="UP001183619"/>
    </source>
</evidence>
<dbReference type="Gene3D" id="3.40.50.1010">
    <property type="entry name" value="5'-nuclease"/>
    <property type="match status" value="1"/>
</dbReference>
<keyword evidence="3" id="KW-0479">Metal-binding</keyword>
<keyword evidence="8" id="KW-1185">Reference proteome</keyword>
<dbReference type="RefSeq" id="WP_277104491.1">
    <property type="nucleotide sequence ID" value="NZ_BAAAJS010000029.1"/>
</dbReference>
<gene>
    <name evidence="7" type="ORF">J2S37_002604</name>
</gene>
<evidence type="ECO:0000256" key="4">
    <source>
        <dbReference type="ARBA" id="ARBA00022801"/>
    </source>
</evidence>
<keyword evidence="2" id="KW-0540">Nuclease</keyword>
<feature type="domain" description="PIN" evidence="6">
    <location>
        <begin position="13"/>
        <end position="135"/>
    </location>
</feature>
<dbReference type="Pfam" id="PF01850">
    <property type="entry name" value="PIN"/>
    <property type="match status" value="1"/>
</dbReference>
<keyword evidence="1" id="KW-1277">Toxin-antitoxin system</keyword>
<evidence type="ECO:0000256" key="1">
    <source>
        <dbReference type="ARBA" id="ARBA00022649"/>
    </source>
</evidence>
<proteinExistence type="predicted"/>
<evidence type="ECO:0000256" key="5">
    <source>
        <dbReference type="ARBA" id="ARBA00022842"/>
    </source>
</evidence>
<keyword evidence="5" id="KW-0460">Magnesium</keyword>
<evidence type="ECO:0000259" key="6">
    <source>
        <dbReference type="Pfam" id="PF01850"/>
    </source>
</evidence>
<dbReference type="Proteomes" id="UP001183619">
    <property type="component" value="Unassembled WGS sequence"/>
</dbReference>
<dbReference type="InterPro" id="IPR029060">
    <property type="entry name" value="PIN-like_dom_sf"/>
</dbReference>
<keyword evidence="4" id="KW-0378">Hydrolase</keyword>
<sequence>MNAKSSSQPISVAIDTCLIIGLFFDEDPELSESTEQLFEDSRFQVYIPTLVGVETIGTPSMRLGAQTPPISNEKIGLAKKFLDGCGAFWIELDVRAMKRAQKLATEFMIRPADACVVACAIEAGCKYLFTKDDKLITSAQSLQEIKVTKPVVEGQGSLFPIPH</sequence>
<protein>
    <submittedName>
        <fullName evidence="7">Nucleic acid-binding protein</fullName>
    </submittedName>
</protein>
<dbReference type="SUPFAM" id="SSF88723">
    <property type="entry name" value="PIN domain-like"/>
    <property type="match status" value="1"/>
</dbReference>
<comment type="caution">
    <text evidence="7">The sequence shown here is derived from an EMBL/GenBank/DDBJ whole genome shotgun (WGS) entry which is preliminary data.</text>
</comment>